<dbReference type="RefSeq" id="WP_084373843.1">
    <property type="nucleotide sequence ID" value="NZ_FWYF01000003.1"/>
</dbReference>
<sequence length="122" mass="14268">MKENTDQRLCAECERPLFGRTDKKFCSDACRNAYNNRVNADATNFVRNVNNALRKNRRILLELNVGDHASVHRDQLLRAGFDFDYHTNTRETKSGEMFYYCYDQGYQVLEDGHVLLLVKPED</sequence>
<evidence type="ECO:0000313" key="1">
    <source>
        <dbReference type="EMBL" id="SMD37062.1"/>
    </source>
</evidence>
<name>A0A1W2GKP3_REIFA</name>
<organism evidence="1 2">
    <name type="scientific">Reichenbachiella faecimaris</name>
    <dbReference type="NCBI Taxonomy" id="692418"/>
    <lineage>
        <taxon>Bacteria</taxon>
        <taxon>Pseudomonadati</taxon>
        <taxon>Bacteroidota</taxon>
        <taxon>Cytophagia</taxon>
        <taxon>Cytophagales</taxon>
        <taxon>Reichenbachiellaceae</taxon>
        <taxon>Reichenbachiella</taxon>
    </lineage>
</organism>
<keyword evidence="2" id="KW-1185">Reference proteome</keyword>
<dbReference type="AlphaFoldDB" id="A0A1W2GKP3"/>
<evidence type="ECO:0000313" key="2">
    <source>
        <dbReference type="Proteomes" id="UP000192472"/>
    </source>
</evidence>
<reference evidence="1 2" key="1">
    <citation type="submission" date="2017-04" db="EMBL/GenBank/DDBJ databases">
        <authorList>
            <person name="Afonso C.L."/>
            <person name="Miller P.J."/>
            <person name="Scott M.A."/>
            <person name="Spackman E."/>
            <person name="Goraichik I."/>
            <person name="Dimitrov K.M."/>
            <person name="Suarez D.L."/>
            <person name="Swayne D.E."/>
        </authorList>
    </citation>
    <scope>NUCLEOTIDE SEQUENCE [LARGE SCALE GENOMIC DNA]</scope>
    <source>
        <strain evidence="1 2">DSM 26133</strain>
    </source>
</reference>
<proteinExistence type="predicted"/>
<dbReference type="EMBL" id="FWYF01000003">
    <property type="protein sequence ID" value="SMD37062.1"/>
    <property type="molecule type" value="Genomic_DNA"/>
</dbReference>
<accession>A0A1W2GKP3</accession>
<dbReference type="OrthoDB" id="5187906at2"/>
<gene>
    <name evidence="1" type="ORF">SAMN04488029_3217</name>
</gene>
<dbReference type="Proteomes" id="UP000192472">
    <property type="component" value="Unassembled WGS sequence"/>
</dbReference>
<dbReference type="STRING" id="692418.SAMN04488029_3217"/>
<protein>
    <recommendedName>
        <fullName evidence="3">DUF2116 family Zn-ribbon domain-containing protein</fullName>
    </recommendedName>
</protein>
<evidence type="ECO:0008006" key="3">
    <source>
        <dbReference type="Google" id="ProtNLM"/>
    </source>
</evidence>